<organism evidence="1 2">
    <name type="scientific">Phragmitibacter flavus</name>
    <dbReference type="NCBI Taxonomy" id="2576071"/>
    <lineage>
        <taxon>Bacteria</taxon>
        <taxon>Pseudomonadati</taxon>
        <taxon>Verrucomicrobiota</taxon>
        <taxon>Verrucomicrobiia</taxon>
        <taxon>Verrucomicrobiales</taxon>
        <taxon>Verrucomicrobiaceae</taxon>
        <taxon>Phragmitibacter</taxon>
    </lineage>
</organism>
<gene>
    <name evidence="1" type="ORF">FEM03_21005</name>
</gene>
<keyword evidence="2" id="KW-1185">Reference proteome</keyword>
<name>A0A5R8KA80_9BACT</name>
<dbReference type="AlphaFoldDB" id="A0A5R8KA80"/>
<comment type="caution">
    <text evidence="1">The sequence shown here is derived from an EMBL/GenBank/DDBJ whole genome shotgun (WGS) entry which is preliminary data.</text>
</comment>
<protein>
    <submittedName>
        <fullName evidence="1">Uncharacterized protein</fullName>
    </submittedName>
</protein>
<reference evidence="1 2" key="1">
    <citation type="submission" date="2019-05" db="EMBL/GenBank/DDBJ databases">
        <title>Verrucobacter flavum gen. nov., sp. nov. a new member of the family Verrucomicrobiaceae.</title>
        <authorList>
            <person name="Szuroczki S."/>
            <person name="Abbaszade G."/>
            <person name="Szabo A."/>
            <person name="Felfoldi T."/>
            <person name="Schumann P."/>
            <person name="Boka K."/>
            <person name="Keki Z."/>
            <person name="Toumi M."/>
            <person name="Toth E."/>
        </authorList>
    </citation>
    <scope>NUCLEOTIDE SEQUENCE [LARGE SCALE GENOMIC DNA]</scope>
    <source>
        <strain evidence="1 2">MG-N-17</strain>
    </source>
</reference>
<dbReference type="OrthoDB" id="199418at2"/>
<sequence length="73" mass="8418">MSTVAEIEKAISLLPSEDFLMLGRWFDEQRNLRWDGQMDRDAEFGALDFLADELDGHLSNGEVRPLNEILRHS</sequence>
<evidence type="ECO:0000313" key="1">
    <source>
        <dbReference type="EMBL" id="TLD68815.1"/>
    </source>
</evidence>
<accession>A0A5R8KA80</accession>
<proteinExistence type="predicted"/>
<evidence type="ECO:0000313" key="2">
    <source>
        <dbReference type="Proteomes" id="UP000306196"/>
    </source>
</evidence>
<dbReference type="Proteomes" id="UP000306196">
    <property type="component" value="Unassembled WGS sequence"/>
</dbReference>
<dbReference type="EMBL" id="VAUV01000019">
    <property type="protein sequence ID" value="TLD68815.1"/>
    <property type="molecule type" value="Genomic_DNA"/>
</dbReference>